<gene>
    <name evidence="8" type="ORF">CERSUDRAFT_148805</name>
</gene>
<organism evidence="8 9">
    <name type="scientific">Ceriporiopsis subvermispora (strain B)</name>
    <name type="common">White-rot fungus</name>
    <name type="synonym">Gelatoporia subvermispora</name>
    <dbReference type="NCBI Taxonomy" id="914234"/>
    <lineage>
        <taxon>Eukaryota</taxon>
        <taxon>Fungi</taxon>
        <taxon>Dikarya</taxon>
        <taxon>Basidiomycota</taxon>
        <taxon>Agaricomycotina</taxon>
        <taxon>Agaricomycetes</taxon>
        <taxon>Polyporales</taxon>
        <taxon>Gelatoporiaceae</taxon>
        <taxon>Gelatoporia</taxon>
    </lineage>
</organism>
<dbReference type="OrthoDB" id="21589at2759"/>
<evidence type="ECO:0000256" key="6">
    <source>
        <dbReference type="SAM" id="Phobius"/>
    </source>
</evidence>
<protein>
    <recommendedName>
        <fullName evidence="7">Ubiquitin-like domain-containing protein</fullName>
    </recommendedName>
</protein>
<evidence type="ECO:0000256" key="1">
    <source>
        <dbReference type="ARBA" id="ARBA00004370"/>
    </source>
</evidence>
<dbReference type="InterPro" id="IPR039751">
    <property type="entry name" value="HERPUD1/2"/>
</dbReference>
<dbReference type="Proteomes" id="UP000016930">
    <property type="component" value="Unassembled WGS sequence"/>
</dbReference>
<reference evidence="8 9" key="1">
    <citation type="journal article" date="2012" name="Proc. Natl. Acad. Sci. U.S.A.">
        <title>Comparative genomics of Ceriporiopsis subvermispora and Phanerochaete chrysosporium provide insight into selective ligninolysis.</title>
        <authorList>
            <person name="Fernandez-Fueyo E."/>
            <person name="Ruiz-Duenas F.J."/>
            <person name="Ferreira P."/>
            <person name="Floudas D."/>
            <person name="Hibbett D.S."/>
            <person name="Canessa P."/>
            <person name="Larrondo L.F."/>
            <person name="James T.Y."/>
            <person name="Seelenfreund D."/>
            <person name="Lobos S."/>
            <person name="Polanco R."/>
            <person name="Tello M."/>
            <person name="Honda Y."/>
            <person name="Watanabe T."/>
            <person name="Watanabe T."/>
            <person name="Ryu J.S."/>
            <person name="Kubicek C.P."/>
            <person name="Schmoll M."/>
            <person name="Gaskell J."/>
            <person name="Hammel K.E."/>
            <person name="St John F.J."/>
            <person name="Vanden Wymelenberg A."/>
            <person name="Sabat G."/>
            <person name="Splinter BonDurant S."/>
            <person name="Syed K."/>
            <person name="Yadav J.S."/>
            <person name="Doddapaneni H."/>
            <person name="Subramanian V."/>
            <person name="Lavin J.L."/>
            <person name="Oguiza J.A."/>
            <person name="Perez G."/>
            <person name="Pisabarro A.G."/>
            <person name="Ramirez L."/>
            <person name="Santoyo F."/>
            <person name="Master E."/>
            <person name="Coutinho P.M."/>
            <person name="Henrissat B."/>
            <person name="Lombard V."/>
            <person name="Magnuson J.K."/>
            <person name="Kuees U."/>
            <person name="Hori C."/>
            <person name="Igarashi K."/>
            <person name="Samejima M."/>
            <person name="Held B.W."/>
            <person name="Barry K.W."/>
            <person name="LaButti K.M."/>
            <person name="Lapidus A."/>
            <person name="Lindquist E.A."/>
            <person name="Lucas S.M."/>
            <person name="Riley R."/>
            <person name="Salamov A.A."/>
            <person name="Hoffmeister D."/>
            <person name="Schwenk D."/>
            <person name="Hadar Y."/>
            <person name="Yarden O."/>
            <person name="de Vries R.P."/>
            <person name="Wiebenga A."/>
            <person name="Stenlid J."/>
            <person name="Eastwood D."/>
            <person name="Grigoriev I.V."/>
            <person name="Berka R.M."/>
            <person name="Blanchette R.A."/>
            <person name="Kersten P."/>
            <person name="Martinez A.T."/>
            <person name="Vicuna R."/>
            <person name="Cullen D."/>
        </authorList>
    </citation>
    <scope>NUCLEOTIDE SEQUENCE [LARGE SCALE GENOMIC DNA]</scope>
    <source>
        <strain evidence="8 9">B</strain>
    </source>
</reference>
<dbReference type="InterPro" id="IPR000626">
    <property type="entry name" value="Ubiquitin-like_dom"/>
</dbReference>
<dbReference type="Gene3D" id="3.10.20.90">
    <property type="entry name" value="Phosphatidylinositol 3-kinase Catalytic Subunit, Chain A, domain 1"/>
    <property type="match status" value="1"/>
</dbReference>
<keyword evidence="2 6" id="KW-0812">Transmembrane</keyword>
<dbReference type="SUPFAM" id="SSF54236">
    <property type="entry name" value="Ubiquitin-like"/>
    <property type="match status" value="1"/>
</dbReference>
<keyword evidence="4 6" id="KW-0472">Membrane</keyword>
<feature type="compositionally biased region" description="Low complexity" evidence="5">
    <location>
        <begin position="363"/>
        <end position="395"/>
    </location>
</feature>
<keyword evidence="3 6" id="KW-1133">Transmembrane helix</keyword>
<evidence type="ECO:0000259" key="7">
    <source>
        <dbReference type="PROSITE" id="PS50053"/>
    </source>
</evidence>
<dbReference type="PANTHER" id="PTHR12943:SF27">
    <property type="entry name" value="HOMOCYSTEINE-INDUCED ENDOPLASMIC RETICULUM PROTEIN, ISOFORM A"/>
    <property type="match status" value="1"/>
</dbReference>
<evidence type="ECO:0000313" key="9">
    <source>
        <dbReference type="Proteomes" id="UP000016930"/>
    </source>
</evidence>
<dbReference type="PROSITE" id="PS50053">
    <property type="entry name" value="UBIQUITIN_2"/>
    <property type="match status" value="1"/>
</dbReference>
<dbReference type="HOGENOM" id="CLU_021702_0_0_1"/>
<name>M2RQ91_CERS8</name>
<feature type="transmembrane region" description="Helical" evidence="6">
    <location>
        <begin position="439"/>
        <end position="459"/>
    </location>
</feature>
<evidence type="ECO:0000256" key="2">
    <source>
        <dbReference type="ARBA" id="ARBA00022692"/>
    </source>
</evidence>
<feature type="region of interest" description="Disordered" evidence="5">
    <location>
        <begin position="87"/>
        <end position="118"/>
    </location>
</feature>
<dbReference type="STRING" id="914234.M2RQ91"/>
<sequence>MTSLDLRVELPSYSHSFQIRVQQESSVYDVKQEIARLCPGNPRPDGQRLVWRGRFLKDEERVAEVWKSPEDSRIVHLAVHPSAWTSTPLSVASPSTSTAPVTPNPPQTSQTPASRQHQLSAYGSHPLSYIMFRHHGALHVLVHGSYPDSGASLRELEPWRSIAIEALRSWGWSWPAVFDEEYPPSDGRGGGVKYERTTIDGAHYLRLATPNATPTSVQAHALKVLSYTLPIIGMTTDPYNYPPVPVSYTVPINTQNNQQLQQLQQFGFQRFRFGQDQGPIPNVMPHDPNNPNGDPLGGAEIRVIPVRALIAPLLMLVFRTLLMMYLFSPSKRPVFSLMLSAYIIYEAWGAFRAVMGGDRDRAQPAGGAAANAARDAAQPNGNAQPGQQGPRAARQGPGGTRGTAGRSQLDILLHHLSDMNLSSEDTMVDSPAQAPPPGIFHKAKTFVGLLLLTLYPALWDHRRAALRRREGRLRTEANVLQAAEGTGAEGEGEVNADEGRARALAEAVARHERRPAWVQEYVRRVQTTEWMEDL</sequence>
<evidence type="ECO:0000313" key="8">
    <source>
        <dbReference type="EMBL" id="EMD40612.1"/>
    </source>
</evidence>
<dbReference type="GO" id="GO:0016020">
    <property type="term" value="C:membrane"/>
    <property type="evidence" value="ECO:0007669"/>
    <property type="project" value="UniProtKB-SubCell"/>
</dbReference>
<dbReference type="InterPro" id="IPR029071">
    <property type="entry name" value="Ubiquitin-like_domsf"/>
</dbReference>
<keyword evidence="9" id="KW-1185">Reference proteome</keyword>
<dbReference type="EMBL" id="KB445792">
    <property type="protein sequence ID" value="EMD40612.1"/>
    <property type="molecule type" value="Genomic_DNA"/>
</dbReference>
<dbReference type="PANTHER" id="PTHR12943">
    <property type="entry name" value="HOMOCYSTEINE-RESPONSIVE ENDOPLASMIC RETICULUM-RESIDENT UNIQUITIN-LIKE DOMAIN HERPUD PROTEIN FAMILY MEMBER"/>
    <property type="match status" value="1"/>
</dbReference>
<feature type="transmembrane region" description="Helical" evidence="6">
    <location>
        <begin position="309"/>
        <end position="327"/>
    </location>
</feature>
<feature type="region of interest" description="Disordered" evidence="5">
    <location>
        <begin position="360"/>
        <end position="405"/>
    </location>
</feature>
<proteinExistence type="predicted"/>
<comment type="subcellular location">
    <subcellularLocation>
        <location evidence="1">Membrane</location>
    </subcellularLocation>
</comment>
<dbReference type="AlphaFoldDB" id="M2RQ91"/>
<evidence type="ECO:0000256" key="3">
    <source>
        <dbReference type="ARBA" id="ARBA00022989"/>
    </source>
</evidence>
<evidence type="ECO:0000256" key="4">
    <source>
        <dbReference type="ARBA" id="ARBA00023136"/>
    </source>
</evidence>
<feature type="domain" description="Ubiquitin-like" evidence="7">
    <location>
        <begin position="4"/>
        <end position="64"/>
    </location>
</feature>
<feature type="transmembrane region" description="Helical" evidence="6">
    <location>
        <begin position="334"/>
        <end position="351"/>
    </location>
</feature>
<accession>M2RQ91</accession>
<evidence type="ECO:0000256" key="5">
    <source>
        <dbReference type="SAM" id="MobiDB-lite"/>
    </source>
</evidence>
<dbReference type="GO" id="GO:0030968">
    <property type="term" value="P:endoplasmic reticulum unfolded protein response"/>
    <property type="evidence" value="ECO:0007669"/>
    <property type="project" value="TreeGrafter"/>
</dbReference>